<protein>
    <submittedName>
        <fullName evidence="4">Class II aldolase adducin</fullName>
    </submittedName>
</protein>
<evidence type="ECO:0000256" key="1">
    <source>
        <dbReference type="ARBA" id="ARBA00022723"/>
    </source>
</evidence>
<name>A0A0R1VH53_9LACO</name>
<reference evidence="4 5" key="1">
    <citation type="journal article" date="2015" name="Genome Announc.">
        <title>Expanding the biotechnology potential of lactobacilli through comparative genomics of 213 strains and associated genera.</title>
        <authorList>
            <person name="Sun Z."/>
            <person name="Harris H.M."/>
            <person name="McCann A."/>
            <person name="Guo C."/>
            <person name="Argimon S."/>
            <person name="Zhang W."/>
            <person name="Yang X."/>
            <person name="Jeffery I.B."/>
            <person name="Cooney J.C."/>
            <person name="Kagawa T.F."/>
            <person name="Liu W."/>
            <person name="Song Y."/>
            <person name="Salvetti E."/>
            <person name="Wrobel A."/>
            <person name="Rasinkangas P."/>
            <person name="Parkhill J."/>
            <person name="Rea M.C."/>
            <person name="O'Sullivan O."/>
            <person name="Ritari J."/>
            <person name="Douillard F.P."/>
            <person name="Paul Ross R."/>
            <person name="Yang R."/>
            <person name="Briner A.E."/>
            <person name="Felis G.E."/>
            <person name="de Vos W.M."/>
            <person name="Barrangou R."/>
            <person name="Klaenhammer T.R."/>
            <person name="Caufield P.W."/>
            <person name="Cui Y."/>
            <person name="Zhang H."/>
            <person name="O'Toole P.W."/>
        </authorList>
    </citation>
    <scope>NUCLEOTIDE SEQUENCE [LARGE SCALE GENOMIC DNA]</scope>
    <source>
        <strain evidence="4 5">DSM 18630</strain>
    </source>
</reference>
<organism evidence="4 5">
    <name type="scientific">Liquorilactobacillus ghanensis DSM 18630</name>
    <dbReference type="NCBI Taxonomy" id="1423750"/>
    <lineage>
        <taxon>Bacteria</taxon>
        <taxon>Bacillati</taxon>
        <taxon>Bacillota</taxon>
        <taxon>Bacilli</taxon>
        <taxon>Lactobacillales</taxon>
        <taxon>Lactobacillaceae</taxon>
        <taxon>Liquorilactobacillus</taxon>
    </lineage>
</organism>
<dbReference type="NCBIfam" id="NF004979">
    <property type="entry name" value="PRK06357.1"/>
    <property type="match status" value="1"/>
</dbReference>
<evidence type="ECO:0000313" key="4">
    <source>
        <dbReference type="EMBL" id="KRM04575.1"/>
    </source>
</evidence>
<dbReference type="STRING" id="1423750.FC89_GL002263"/>
<dbReference type="AlphaFoldDB" id="A0A0R1VH53"/>
<evidence type="ECO:0000313" key="5">
    <source>
        <dbReference type="Proteomes" id="UP000051451"/>
    </source>
</evidence>
<dbReference type="InterPro" id="IPR036409">
    <property type="entry name" value="Aldolase_II/adducin_N_sf"/>
</dbReference>
<dbReference type="SMART" id="SM01007">
    <property type="entry name" value="Aldolase_II"/>
    <property type="match status" value="1"/>
</dbReference>
<accession>A0A0R1VH53</accession>
<feature type="domain" description="Class II aldolase/adducin N-terminal" evidence="3">
    <location>
        <begin position="15"/>
        <end position="211"/>
    </location>
</feature>
<keyword evidence="2" id="KW-0456">Lyase</keyword>
<evidence type="ECO:0000259" key="3">
    <source>
        <dbReference type="SMART" id="SM01007"/>
    </source>
</evidence>
<dbReference type="InterPro" id="IPR050197">
    <property type="entry name" value="Aldolase_class_II_sugar_metab"/>
</dbReference>
<dbReference type="Gene3D" id="3.40.225.10">
    <property type="entry name" value="Class II aldolase/adducin N-terminal domain"/>
    <property type="match status" value="1"/>
</dbReference>
<dbReference type="OrthoDB" id="9794581at2"/>
<proteinExistence type="predicted"/>
<dbReference type="PANTHER" id="PTHR22789:SF0">
    <property type="entry name" value="3-OXO-TETRONATE 4-PHOSPHATE DECARBOXYLASE-RELATED"/>
    <property type="match status" value="1"/>
</dbReference>
<dbReference type="PATRIC" id="fig|1423750.3.peg.2302"/>
<keyword evidence="5" id="KW-1185">Reference proteome</keyword>
<dbReference type="PANTHER" id="PTHR22789">
    <property type="entry name" value="FUCULOSE PHOSPHATE ALDOLASE"/>
    <property type="match status" value="1"/>
</dbReference>
<dbReference type="GO" id="GO:0019323">
    <property type="term" value="P:pentose catabolic process"/>
    <property type="evidence" value="ECO:0007669"/>
    <property type="project" value="TreeGrafter"/>
</dbReference>
<dbReference type="Pfam" id="PF00596">
    <property type="entry name" value="Aldolase_II"/>
    <property type="match status" value="1"/>
</dbReference>
<keyword evidence="1" id="KW-0479">Metal-binding</keyword>
<dbReference type="InterPro" id="IPR001303">
    <property type="entry name" value="Aldolase_II/adducin_N"/>
</dbReference>
<sequence>MEFPAGRIPFEFEREDLAKVVRETMDRRDTNIVGGNISIRVKDENNEEFYVMTPTMMSEAYLGQLSADQILVIQPHTRKVISGTGKVTREINMHEAIYDANPDIKCVFHSHADQAMFWATTGLNMPNVTEATQKLQEIRTLKWHPMCTEELAKYVSEEIKKLGNKALRNGFLLNSHGTLFTCGGKDMLPLTALHKCLADVDITEWNAKVAFKQTLLQKSGVLDGYYSEGNKIGTLQDVIKGVALYNKKVKQNVNGD</sequence>
<gene>
    <name evidence="4" type="ORF">FC89_GL002263</name>
</gene>
<evidence type="ECO:0000256" key="2">
    <source>
        <dbReference type="ARBA" id="ARBA00023239"/>
    </source>
</evidence>
<comment type="caution">
    <text evidence="4">The sequence shown here is derived from an EMBL/GenBank/DDBJ whole genome shotgun (WGS) entry which is preliminary data.</text>
</comment>
<dbReference type="GO" id="GO:0016832">
    <property type="term" value="F:aldehyde-lyase activity"/>
    <property type="evidence" value="ECO:0007669"/>
    <property type="project" value="TreeGrafter"/>
</dbReference>
<dbReference type="GO" id="GO:0046872">
    <property type="term" value="F:metal ion binding"/>
    <property type="evidence" value="ECO:0007669"/>
    <property type="project" value="UniProtKB-KW"/>
</dbReference>
<dbReference type="RefSeq" id="WP_057872617.1">
    <property type="nucleotide sequence ID" value="NZ_AZGB01000027.1"/>
</dbReference>
<dbReference type="GeneID" id="98319921"/>
<dbReference type="SUPFAM" id="SSF53639">
    <property type="entry name" value="AraD/HMP-PK domain-like"/>
    <property type="match status" value="1"/>
</dbReference>
<dbReference type="GO" id="GO:0005829">
    <property type="term" value="C:cytosol"/>
    <property type="evidence" value="ECO:0007669"/>
    <property type="project" value="TreeGrafter"/>
</dbReference>
<dbReference type="Proteomes" id="UP000051451">
    <property type="component" value="Unassembled WGS sequence"/>
</dbReference>
<dbReference type="EMBL" id="AZGB01000027">
    <property type="protein sequence ID" value="KRM04575.1"/>
    <property type="molecule type" value="Genomic_DNA"/>
</dbReference>